<dbReference type="InterPro" id="IPR011611">
    <property type="entry name" value="PfkB_dom"/>
</dbReference>
<dbReference type="RefSeq" id="WP_252809106.1">
    <property type="nucleotide sequence ID" value="NZ_BAAABM010000073.1"/>
</dbReference>
<proteinExistence type="inferred from homology"/>
<evidence type="ECO:0000256" key="1">
    <source>
        <dbReference type="ARBA" id="ARBA00010688"/>
    </source>
</evidence>
<dbReference type="PANTHER" id="PTHR46566:SF5">
    <property type="entry name" value="1-PHOSPHOFRUCTOKINASE"/>
    <property type="match status" value="1"/>
</dbReference>
<keyword evidence="10" id="KW-1185">Reference proteome</keyword>
<accession>A0ABP3HLQ3</accession>
<dbReference type="InterPro" id="IPR002173">
    <property type="entry name" value="Carboh/pur_kinase_PfkB_CS"/>
</dbReference>
<dbReference type="PROSITE" id="PS00584">
    <property type="entry name" value="PFKB_KINASES_2"/>
    <property type="match status" value="1"/>
</dbReference>
<dbReference type="PROSITE" id="PS00583">
    <property type="entry name" value="PFKB_KINASES_1"/>
    <property type="match status" value="1"/>
</dbReference>
<keyword evidence="5" id="KW-0067">ATP-binding</keyword>
<evidence type="ECO:0000256" key="3">
    <source>
        <dbReference type="ARBA" id="ARBA00022741"/>
    </source>
</evidence>
<evidence type="ECO:0000256" key="2">
    <source>
        <dbReference type="ARBA" id="ARBA00022679"/>
    </source>
</evidence>
<evidence type="ECO:0000256" key="5">
    <source>
        <dbReference type="ARBA" id="ARBA00022840"/>
    </source>
</evidence>
<evidence type="ECO:0000259" key="8">
    <source>
        <dbReference type="Pfam" id="PF00294"/>
    </source>
</evidence>
<dbReference type="Pfam" id="PF00294">
    <property type="entry name" value="PfkB"/>
    <property type="match status" value="1"/>
</dbReference>
<dbReference type="PIRSF" id="PIRSF000535">
    <property type="entry name" value="1PFK/6PFK/LacC"/>
    <property type="match status" value="1"/>
</dbReference>
<comment type="caution">
    <text evidence="9">The sequence shown here is derived from an EMBL/GenBank/DDBJ whole genome shotgun (WGS) entry which is preliminary data.</text>
</comment>
<feature type="compositionally biased region" description="Low complexity" evidence="7">
    <location>
        <begin position="284"/>
        <end position="310"/>
    </location>
</feature>
<protein>
    <submittedName>
        <fullName evidence="9">1-phosphofructokinase family hexose kinase</fullName>
    </submittedName>
</protein>
<dbReference type="InterPro" id="IPR029056">
    <property type="entry name" value="Ribokinase-like"/>
</dbReference>
<sequence length="310" mass="31338">MIVTVTPNLALDVTYEVPELRPGGTHRVEAVHARAGGKGVNVARVLRSLGHDVLVLGLAGGTTGDAVRADLDAAGLAHDLVPIAGETRRTVTVVAGGDATLLNEPGPVVGPEEWAALEARIPDADVVVISGSLPPGVPADAVARLARRDVPVIVDTSGEALRHAAPYAWAVKPNAAELAELTGTADPVAGARALRARAVVVSRGADGLMAVTGEEVHHVPPPRVVSGNPTGAGDSVVAALAAGVGTPWPDLLKDAAALSAAAVLSPVAGSYDPAAYEGFRRCLSSPQESSSSPERASARSTSSSSNTPRR</sequence>
<evidence type="ECO:0000256" key="6">
    <source>
        <dbReference type="PIRNR" id="PIRNR000535"/>
    </source>
</evidence>
<dbReference type="Gene3D" id="3.40.1190.20">
    <property type="match status" value="1"/>
</dbReference>
<organism evidence="9 10">
    <name type="scientific">Actinoallomurus spadix</name>
    <dbReference type="NCBI Taxonomy" id="79912"/>
    <lineage>
        <taxon>Bacteria</taxon>
        <taxon>Bacillati</taxon>
        <taxon>Actinomycetota</taxon>
        <taxon>Actinomycetes</taxon>
        <taxon>Streptosporangiales</taxon>
        <taxon>Thermomonosporaceae</taxon>
        <taxon>Actinoallomurus</taxon>
    </lineage>
</organism>
<evidence type="ECO:0000256" key="4">
    <source>
        <dbReference type="ARBA" id="ARBA00022777"/>
    </source>
</evidence>
<dbReference type="CDD" id="cd01164">
    <property type="entry name" value="FruK_PfkB_like"/>
    <property type="match status" value="1"/>
</dbReference>
<feature type="domain" description="Carbohydrate kinase PfkB" evidence="8">
    <location>
        <begin position="12"/>
        <end position="269"/>
    </location>
</feature>
<gene>
    <name evidence="9" type="ORF">GCM10010151_73540</name>
</gene>
<dbReference type="SUPFAM" id="SSF53613">
    <property type="entry name" value="Ribokinase-like"/>
    <property type="match status" value="1"/>
</dbReference>
<evidence type="ECO:0000313" key="9">
    <source>
        <dbReference type="EMBL" id="GAA0372844.1"/>
    </source>
</evidence>
<reference evidence="10" key="1">
    <citation type="journal article" date="2019" name="Int. J. Syst. Evol. Microbiol.">
        <title>The Global Catalogue of Microorganisms (GCM) 10K type strain sequencing project: providing services to taxonomists for standard genome sequencing and annotation.</title>
        <authorList>
            <consortium name="The Broad Institute Genomics Platform"/>
            <consortium name="The Broad Institute Genome Sequencing Center for Infectious Disease"/>
            <person name="Wu L."/>
            <person name="Ma J."/>
        </authorList>
    </citation>
    <scope>NUCLEOTIDE SEQUENCE [LARGE SCALE GENOMIC DNA]</scope>
    <source>
        <strain evidence="10">JCM 3146</strain>
    </source>
</reference>
<keyword evidence="2 6" id="KW-0808">Transferase</keyword>
<evidence type="ECO:0000256" key="7">
    <source>
        <dbReference type="SAM" id="MobiDB-lite"/>
    </source>
</evidence>
<dbReference type="InterPro" id="IPR017583">
    <property type="entry name" value="Tagatose/fructose_Pkinase"/>
</dbReference>
<keyword evidence="4" id="KW-0418">Kinase</keyword>
<keyword evidence="3" id="KW-0547">Nucleotide-binding</keyword>
<dbReference type="PANTHER" id="PTHR46566">
    <property type="entry name" value="1-PHOSPHOFRUCTOKINASE-RELATED"/>
    <property type="match status" value="1"/>
</dbReference>
<name>A0ABP3HLQ3_9ACTN</name>
<feature type="region of interest" description="Disordered" evidence="7">
    <location>
        <begin position="283"/>
        <end position="310"/>
    </location>
</feature>
<dbReference type="Proteomes" id="UP001501822">
    <property type="component" value="Unassembled WGS sequence"/>
</dbReference>
<evidence type="ECO:0000313" key="10">
    <source>
        <dbReference type="Proteomes" id="UP001501822"/>
    </source>
</evidence>
<dbReference type="EMBL" id="BAAABM010000073">
    <property type="protein sequence ID" value="GAA0372844.1"/>
    <property type="molecule type" value="Genomic_DNA"/>
</dbReference>
<comment type="similarity">
    <text evidence="1">Belongs to the carbohydrate kinase PfkB family.</text>
</comment>
<dbReference type="NCBIfam" id="TIGR03168">
    <property type="entry name" value="1-PFK"/>
    <property type="match status" value="1"/>
</dbReference>